<dbReference type="eggNOG" id="ENOG502T8AM">
    <property type="taxonomic scope" value="Eukaryota"/>
</dbReference>
<feature type="compositionally biased region" description="Basic and acidic residues" evidence="1">
    <location>
        <begin position="555"/>
        <end position="577"/>
    </location>
</feature>
<feature type="compositionally biased region" description="Low complexity" evidence="1">
    <location>
        <begin position="545"/>
        <end position="554"/>
    </location>
</feature>
<feature type="region of interest" description="Disordered" evidence="1">
    <location>
        <begin position="478"/>
        <end position="678"/>
    </location>
</feature>
<dbReference type="Proteomes" id="UP000019473">
    <property type="component" value="Unassembled WGS sequence"/>
</dbReference>
<evidence type="ECO:0000256" key="1">
    <source>
        <dbReference type="SAM" id="MobiDB-lite"/>
    </source>
</evidence>
<feature type="compositionally biased region" description="Polar residues" evidence="1">
    <location>
        <begin position="659"/>
        <end position="675"/>
    </location>
</feature>
<dbReference type="VEuPathDB" id="FungiDB:A1O7_08486"/>
<feature type="compositionally biased region" description="Polar residues" evidence="1">
    <location>
        <begin position="887"/>
        <end position="901"/>
    </location>
</feature>
<dbReference type="AlphaFoldDB" id="W9VJ87"/>
<dbReference type="EMBL" id="AMGW01000006">
    <property type="protein sequence ID" value="EXJ55558.1"/>
    <property type="molecule type" value="Genomic_DNA"/>
</dbReference>
<proteinExistence type="predicted"/>
<feature type="region of interest" description="Disordered" evidence="1">
    <location>
        <begin position="696"/>
        <end position="949"/>
    </location>
</feature>
<feature type="compositionally biased region" description="Pro residues" evidence="1">
    <location>
        <begin position="442"/>
        <end position="455"/>
    </location>
</feature>
<feature type="compositionally biased region" description="Polar residues" evidence="1">
    <location>
        <begin position="225"/>
        <end position="235"/>
    </location>
</feature>
<accession>W9VJ87</accession>
<feature type="compositionally biased region" description="Low complexity" evidence="1">
    <location>
        <begin position="910"/>
        <end position="926"/>
    </location>
</feature>
<feature type="region of interest" description="Disordered" evidence="1">
    <location>
        <begin position="276"/>
        <end position="357"/>
    </location>
</feature>
<feature type="compositionally biased region" description="Basic and acidic residues" evidence="1">
    <location>
        <begin position="936"/>
        <end position="949"/>
    </location>
</feature>
<feature type="compositionally biased region" description="Low complexity" evidence="1">
    <location>
        <begin position="860"/>
        <end position="872"/>
    </location>
</feature>
<feature type="compositionally biased region" description="Basic and acidic residues" evidence="1">
    <location>
        <begin position="507"/>
        <end position="525"/>
    </location>
</feature>
<feature type="compositionally biased region" description="Basic and acidic residues" evidence="1">
    <location>
        <begin position="735"/>
        <end position="762"/>
    </location>
</feature>
<name>W9VJ87_9EURO</name>
<feature type="compositionally biased region" description="Basic and acidic residues" evidence="1">
    <location>
        <begin position="331"/>
        <end position="344"/>
    </location>
</feature>
<evidence type="ECO:0000313" key="2">
    <source>
        <dbReference type="EMBL" id="EXJ55558.1"/>
    </source>
</evidence>
<feature type="compositionally biased region" description="Polar residues" evidence="1">
    <location>
        <begin position="406"/>
        <end position="420"/>
    </location>
</feature>
<sequence>MDTGLKKLWTRRKTKGNSSRKDSGVSSLRKSQSTEYTQHSSNTSPPTIHIRNISTDYEKSPLSPAVSNRLHPALGGAAVSRPSTSWSGLATDGSGSLLSAVNRAADAVAKTEQGWQYLGERNTRNYVQPKIPRYVDIFSLSSSNSPSPRPGYNEDVAERNLDLARVALEGAHSTYVPSSKYQEEVATRNAQPSLPGSPATSTSVRRQVASASSNYPRSPPRFEGYSSSRQSNHTHNSPRLHSRQDSDGSRISQQRARDIQALKEGVSRLPHAQAPIAPVGSTQGHKSASTSPEAPAGYPGKQPVDPDPHEDPASALSSYQLSVPEVTQLKAADDSYSRSHEHSMRPPSNKSNRAINLPYRTILDLTADAPEAVSESYPPSNYSSSPVLEHARVDTMRRVQGPVIPGSSTETPQAQSNSVQPATSPSANAEAPASEEVAQPRAPSPAPASEPPRPRQTPANTHFASSFTRIITIASASPRASVVMAEPADSEVAEDANANPETGVSQKQEEVRLASDPLPSRHDGLPEVQSRVTETAVASPKGAVSTTSTTASDSNEVRSKEGEAMIDQKEDLRHKPDPTPVVGPYLHLSSKNPEPPATPSSGSGVSARDFANAATKPALTSVPEVAEVDDNKDTLSPPLDAETLPRKYASRDGDANGHTYGSPTSDSTFNESEFAQKQAEAREALIRLQLSLNENFLTKPLPTSVARTTKSSPQKHKYSFSDGKPAAPSSIFSQFRERSPTPVDRPTEPDHPVGTERADSSYHHLTTMSREHSNARPREEPVKLSMNKAAKKKREKVRHGPEPDLNGPGPSIVNDAPKQHVPLPPPLSLTDQSLHPRFHQPQPVVPPSPGEVSLSNFPLPVSSPRQSVQRSSMASPTDKERAIPRPASQNALQHPLPSSNPGMKERILRRQSSIKSQSSSTSQFSIPYHMIPDRSSSVRDRSVMEDDDE</sequence>
<reference evidence="2 3" key="1">
    <citation type="submission" date="2013-03" db="EMBL/GenBank/DDBJ databases">
        <title>The Genome Sequence of Cladophialophora yegresii CBS 114405.</title>
        <authorList>
            <consortium name="The Broad Institute Genomics Platform"/>
            <person name="Cuomo C."/>
            <person name="de Hoog S."/>
            <person name="Gorbushina A."/>
            <person name="Walker B."/>
            <person name="Young S.K."/>
            <person name="Zeng Q."/>
            <person name="Gargeya S."/>
            <person name="Fitzgerald M."/>
            <person name="Haas B."/>
            <person name="Abouelleil A."/>
            <person name="Allen A.W."/>
            <person name="Alvarado L."/>
            <person name="Arachchi H.M."/>
            <person name="Berlin A.M."/>
            <person name="Chapman S.B."/>
            <person name="Gainer-Dewar J."/>
            <person name="Goldberg J."/>
            <person name="Griggs A."/>
            <person name="Gujja S."/>
            <person name="Hansen M."/>
            <person name="Howarth C."/>
            <person name="Imamovic A."/>
            <person name="Ireland A."/>
            <person name="Larimer J."/>
            <person name="McCowan C."/>
            <person name="Murphy C."/>
            <person name="Pearson M."/>
            <person name="Poon T.W."/>
            <person name="Priest M."/>
            <person name="Roberts A."/>
            <person name="Saif S."/>
            <person name="Shea T."/>
            <person name="Sisk P."/>
            <person name="Sykes S."/>
            <person name="Wortman J."/>
            <person name="Nusbaum C."/>
            <person name="Birren B."/>
        </authorList>
    </citation>
    <scope>NUCLEOTIDE SEQUENCE [LARGE SCALE GENOMIC DNA]</scope>
    <source>
        <strain evidence="2 3">CBS 114405</strain>
    </source>
</reference>
<feature type="compositionally biased region" description="Polar residues" evidence="1">
    <location>
        <begin position="280"/>
        <end position="292"/>
    </location>
</feature>
<dbReference type="OrthoDB" id="4158554at2759"/>
<evidence type="ECO:0000313" key="3">
    <source>
        <dbReference type="Proteomes" id="UP000019473"/>
    </source>
</evidence>
<dbReference type="RefSeq" id="XP_007760668.1">
    <property type="nucleotide sequence ID" value="XM_007762478.1"/>
</dbReference>
<dbReference type="GeneID" id="19183053"/>
<feature type="compositionally biased region" description="Low complexity" evidence="1">
    <location>
        <begin position="374"/>
        <end position="386"/>
    </location>
</feature>
<dbReference type="HOGENOM" id="CLU_012619_0_0_1"/>
<protein>
    <submittedName>
        <fullName evidence="2">Uncharacterized protein</fullName>
    </submittedName>
</protein>
<feature type="region of interest" description="Disordered" evidence="1">
    <location>
        <begin position="370"/>
        <end position="466"/>
    </location>
</feature>
<feature type="compositionally biased region" description="Basic and acidic residues" evidence="1">
    <location>
        <begin position="769"/>
        <end position="782"/>
    </location>
</feature>
<feature type="compositionally biased region" description="Polar residues" evidence="1">
    <location>
        <begin position="188"/>
        <end position="216"/>
    </location>
</feature>
<feature type="region of interest" description="Disordered" evidence="1">
    <location>
        <begin position="1"/>
        <end position="64"/>
    </location>
</feature>
<feature type="compositionally biased region" description="Basic and acidic residues" evidence="1">
    <location>
        <begin position="643"/>
        <end position="655"/>
    </location>
</feature>
<keyword evidence="3" id="KW-1185">Reference proteome</keyword>
<feature type="compositionally biased region" description="Polar residues" evidence="1">
    <location>
        <begin position="457"/>
        <end position="466"/>
    </location>
</feature>
<comment type="caution">
    <text evidence="2">The sequence shown here is derived from an EMBL/GenBank/DDBJ whole genome shotgun (WGS) entry which is preliminary data.</text>
</comment>
<feature type="compositionally biased region" description="Low complexity" evidence="1">
    <location>
        <begin position="421"/>
        <end position="441"/>
    </location>
</feature>
<gene>
    <name evidence="2" type="ORF">A1O7_08486</name>
</gene>
<feature type="compositionally biased region" description="Polar residues" evidence="1">
    <location>
        <begin position="24"/>
        <end position="46"/>
    </location>
</feature>
<organism evidence="2 3">
    <name type="scientific">Cladophialophora yegresii CBS 114405</name>
    <dbReference type="NCBI Taxonomy" id="1182544"/>
    <lineage>
        <taxon>Eukaryota</taxon>
        <taxon>Fungi</taxon>
        <taxon>Dikarya</taxon>
        <taxon>Ascomycota</taxon>
        <taxon>Pezizomycotina</taxon>
        <taxon>Eurotiomycetes</taxon>
        <taxon>Chaetothyriomycetidae</taxon>
        <taxon>Chaetothyriales</taxon>
        <taxon>Herpotrichiellaceae</taxon>
        <taxon>Cladophialophora</taxon>
    </lineage>
</organism>
<feature type="region of interest" description="Disordered" evidence="1">
    <location>
        <begin position="176"/>
        <end position="256"/>
    </location>
</feature>